<dbReference type="GO" id="GO:0016020">
    <property type="term" value="C:membrane"/>
    <property type="evidence" value="ECO:0007669"/>
    <property type="project" value="TreeGrafter"/>
</dbReference>
<keyword evidence="2" id="KW-0560">Oxidoreductase</keyword>
<dbReference type="Proteomes" id="UP000463939">
    <property type="component" value="Chromosome"/>
</dbReference>
<dbReference type="PANTHER" id="PTHR44196:SF1">
    <property type="entry name" value="DEHYDROGENASE_REDUCTASE SDR FAMILY MEMBER 7B"/>
    <property type="match status" value="1"/>
</dbReference>
<organism evidence="4 5">
    <name type="scientific">Sulfuriferula nivalis</name>
    <dbReference type="NCBI Taxonomy" id="2675298"/>
    <lineage>
        <taxon>Bacteria</taxon>
        <taxon>Pseudomonadati</taxon>
        <taxon>Pseudomonadota</taxon>
        <taxon>Betaproteobacteria</taxon>
        <taxon>Nitrosomonadales</taxon>
        <taxon>Sulfuricellaceae</taxon>
        <taxon>Sulfuriferula</taxon>
    </lineage>
</organism>
<keyword evidence="5" id="KW-1185">Reference proteome</keyword>
<dbReference type="GO" id="GO:0016491">
    <property type="term" value="F:oxidoreductase activity"/>
    <property type="evidence" value="ECO:0007669"/>
    <property type="project" value="UniProtKB-KW"/>
</dbReference>
<protein>
    <submittedName>
        <fullName evidence="4">Short chain dehydrogenase</fullName>
    </submittedName>
</protein>
<dbReference type="InterPro" id="IPR002347">
    <property type="entry name" value="SDR_fam"/>
</dbReference>
<dbReference type="Pfam" id="PF00106">
    <property type="entry name" value="adh_short"/>
    <property type="match status" value="1"/>
</dbReference>
<dbReference type="Gene3D" id="3.40.50.720">
    <property type="entry name" value="NAD(P)-binding Rossmann-like Domain"/>
    <property type="match status" value="1"/>
</dbReference>
<proteinExistence type="inferred from homology"/>
<dbReference type="SUPFAM" id="SSF51735">
    <property type="entry name" value="NAD(P)-binding Rossmann-fold domains"/>
    <property type="match status" value="1"/>
</dbReference>
<dbReference type="PIRSF" id="PIRSF000126">
    <property type="entry name" value="11-beta-HSD1"/>
    <property type="match status" value="1"/>
</dbReference>
<evidence type="ECO:0000256" key="2">
    <source>
        <dbReference type="ARBA" id="ARBA00023002"/>
    </source>
</evidence>
<dbReference type="KEGG" id="sniv:SFSGTM_11360"/>
<dbReference type="RefSeq" id="WP_162084361.1">
    <property type="nucleotide sequence ID" value="NZ_AP021881.1"/>
</dbReference>
<name>A0A809S1I3_9PROT</name>
<evidence type="ECO:0000256" key="3">
    <source>
        <dbReference type="RuleBase" id="RU000363"/>
    </source>
</evidence>
<dbReference type="PROSITE" id="PS00061">
    <property type="entry name" value="ADH_SHORT"/>
    <property type="match status" value="1"/>
</dbReference>
<dbReference type="InterPro" id="IPR036291">
    <property type="entry name" value="NAD(P)-bd_dom_sf"/>
</dbReference>
<dbReference type="PRINTS" id="PR00080">
    <property type="entry name" value="SDRFAMILY"/>
</dbReference>
<evidence type="ECO:0000313" key="5">
    <source>
        <dbReference type="Proteomes" id="UP000463939"/>
    </source>
</evidence>
<dbReference type="NCBIfam" id="NF006565">
    <property type="entry name" value="PRK09072.1"/>
    <property type="match status" value="1"/>
</dbReference>
<dbReference type="PRINTS" id="PR00081">
    <property type="entry name" value="GDHRDH"/>
</dbReference>
<evidence type="ECO:0000256" key="1">
    <source>
        <dbReference type="ARBA" id="ARBA00006484"/>
    </source>
</evidence>
<reference evidence="5" key="1">
    <citation type="submission" date="2019-11" db="EMBL/GenBank/DDBJ databases">
        <title>Isolation and characterization of a novel species in the genus Sulfuriferula.</title>
        <authorList>
            <person name="Mochizuki J."/>
            <person name="Kojima H."/>
            <person name="Fukui M."/>
        </authorList>
    </citation>
    <scope>NUCLEOTIDE SEQUENCE [LARGE SCALE GENOMIC DNA]</scope>
    <source>
        <strain evidence="5">SGTM</strain>
    </source>
</reference>
<dbReference type="PANTHER" id="PTHR44196">
    <property type="entry name" value="DEHYDROGENASE/REDUCTASE SDR FAMILY MEMBER 7B"/>
    <property type="match status" value="1"/>
</dbReference>
<gene>
    <name evidence="4" type="ORF">SFSGTM_11360</name>
</gene>
<dbReference type="AlphaFoldDB" id="A0A809S1I3"/>
<comment type="similarity">
    <text evidence="1 3">Belongs to the short-chain dehydrogenases/reductases (SDR) family.</text>
</comment>
<sequence length="264" mass="28767">MNIVDQRILITGATGGIGSELAMNLGVKGAKLILVGTDVNKLNDLKKAVLVQGGKAQIYACDFSIPNAPEKLADQVINQAGGIDILINCAGVTHFGLFDKQTAESLEMLWRINVVSPMQLTRLLLPTMVSARHGQIVNIGSIFGSIGFAYFATYSASKFAIRGFSEALRRELEGSGVGVTYVAPRYTKTPLNNSVISKMAVAVGMNTDEPFVVAQHVVRAIEKDSDDYYIGWPESLFVRINAIFPRLIDNALRKQNTKTREFTL</sequence>
<dbReference type="InterPro" id="IPR020904">
    <property type="entry name" value="Sc_DH/Rdtase_CS"/>
</dbReference>
<accession>A0A809S1I3</accession>
<dbReference type="EMBL" id="AP021881">
    <property type="protein sequence ID" value="BBP00428.1"/>
    <property type="molecule type" value="Genomic_DNA"/>
</dbReference>
<evidence type="ECO:0000313" key="4">
    <source>
        <dbReference type="EMBL" id="BBP00428.1"/>
    </source>
</evidence>